<dbReference type="GO" id="GO:0016024">
    <property type="term" value="P:CDP-diacylglycerol biosynthetic process"/>
    <property type="evidence" value="ECO:0007669"/>
    <property type="project" value="UniProtKB-UniPathway"/>
</dbReference>
<comment type="similarity">
    <text evidence="5 18">Belongs to the CDS family.</text>
</comment>
<keyword evidence="12 18" id="KW-0548">Nucleotidyltransferase</keyword>
<dbReference type="EC" id="2.7.7.41" evidence="6 18"/>
<evidence type="ECO:0000256" key="11">
    <source>
        <dbReference type="ARBA" id="ARBA00022692"/>
    </source>
</evidence>
<dbReference type="AlphaFoldDB" id="A0A1Q5PPC4"/>
<dbReference type="STRING" id="156892.BM477_04300"/>
<feature type="transmembrane region" description="Helical" evidence="19">
    <location>
        <begin position="155"/>
        <end position="175"/>
    </location>
</feature>
<evidence type="ECO:0000256" key="2">
    <source>
        <dbReference type="ARBA" id="ARBA00004651"/>
    </source>
</evidence>
<keyword evidence="8" id="KW-1003">Cell membrane</keyword>
<evidence type="ECO:0000256" key="5">
    <source>
        <dbReference type="ARBA" id="ARBA00010185"/>
    </source>
</evidence>
<gene>
    <name evidence="20" type="ORF">BM477_04300</name>
</gene>
<dbReference type="PANTHER" id="PTHR46382">
    <property type="entry name" value="PHOSPHATIDATE CYTIDYLYLTRANSFERASE"/>
    <property type="match status" value="1"/>
</dbReference>
<keyword evidence="13 19" id="KW-1133">Transmembrane helix</keyword>
<dbReference type="Pfam" id="PF01148">
    <property type="entry name" value="CTP_transf_1"/>
    <property type="match status" value="1"/>
</dbReference>
<organism evidence="20 21">
    <name type="scientific">Boudabousia marimammalium</name>
    <dbReference type="NCBI Taxonomy" id="156892"/>
    <lineage>
        <taxon>Bacteria</taxon>
        <taxon>Bacillati</taxon>
        <taxon>Actinomycetota</taxon>
        <taxon>Actinomycetes</taxon>
        <taxon>Actinomycetales</taxon>
        <taxon>Actinomycetaceae</taxon>
        <taxon>Boudabousia</taxon>
    </lineage>
</organism>
<evidence type="ECO:0000256" key="19">
    <source>
        <dbReference type="SAM" id="Phobius"/>
    </source>
</evidence>
<dbReference type="GO" id="GO:0005886">
    <property type="term" value="C:plasma membrane"/>
    <property type="evidence" value="ECO:0007669"/>
    <property type="project" value="UniProtKB-SubCell"/>
</dbReference>
<evidence type="ECO:0000256" key="7">
    <source>
        <dbReference type="ARBA" id="ARBA00019373"/>
    </source>
</evidence>
<evidence type="ECO:0000313" key="20">
    <source>
        <dbReference type="EMBL" id="OKL49373.1"/>
    </source>
</evidence>
<feature type="transmembrane region" description="Helical" evidence="19">
    <location>
        <begin position="196"/>
        <end position="214"/>
    </location>
</feature>
<accession>A0A1Q5PPC4</accession>
<evidence type="ECO:0000256" key="17">
    <source>
        <dbReference type="ARBA" id="ARBA00023264"/>
    </source>
</evidence>
<dbReference type="EMBL" id="MPDM01000004">
    <property type="protein sequence ID" value="OKL49373.1"/>
    <property type="molecule type" value="Genomic_DNA"/>
</dbReference>
<evidence type="ECO:0000256" key="10">
    <source>
        <dbReference type="ARBA" id="ARBA00022679"/>
    </source>
</evidence>
<evidence type="ECO:0000256" key="8">
    <source>
        <dbReference type="ARBA" id="ARBA00022475"/>
    </source>
</evidence>
<evidence type="ECO:0000256" key="13">
    <source>
        <dbReference type="ARBA" id="ARBA00022989"/>
    </source>
</evidence>
<evidence type="ECO:0000256" key="9">
    <source>
        <dbReference type="ARBA" id="ARBA00022516"/>
    </source>
</evidence>
<comment type="subcellular location">
    <subcellularLocation>
        <location evidence="2">Cell membrane</location>
        <topology evidence="2">Multi-pass membrane protein</topology>
    </subcellularLocation>
</comment>
<feature type="transmembrane region" description="Helical" evidence="19">
    <location>
        <begin position="100"/>
        <end position="118"/>
    </location>
</feature>
<keyword evidence="17" id="KW-1208">Phospholipid metabolism</keyword>
<comment type="catalytic activity">
    <reaction evidence="1 18">
        <text>a 1,2-diacyl-sn-glycero-3-phosphate + CTP + H(+) = a CDP-1,2-diacyl-sn-glycerol + diphosphate</text>
        <dbReference type="Rhea" id="RHEA:16229"/>
        <dbReference type="ChEBI" id="CHEBI:15378"/>
        <dbReference type="ChEBI" id="CHEBI:33019"/>
        <dbReference type="ChEBI" id="CHEBI:37563"/>
        <dbReference type="ChEBI" id="CHEBI:58332"/>
        <dbReference type="ChEBI" id="CHEBI:58608"/>
        <dbReference type="EC" id="2.7.7.41"/>
    </reaction>
</comment>
<feature type="transmembrane region" description="Helical" evidence="19">
    <location>
        <begin position="130"/>
        <end position="149"/>
    </location>
</feature>
<evidence type="ECO:0000256" key="15">
    <source>
        <dbReference type="ARBA" id="ARBA00023136"/>
    </source>
</evidence>
<dbReference type="UniPathway" id="UPA00557">
    <property type="reaction ID" value="UER00614"/>
</dbReference>
<name>A0A1Q5PPC4_9ACTO</name>
<comment type="pathway">
    <text evidence="3 18">Phospholipid metabolism; CDP-diacylglycerol biosynthesis; CDP-diacylglycerol from sn-glycerol 3-phosphate: step 3/3.</text>
</comment>
<evidence type="ECO:0000256" key="3">
    <source>
        <dbReference type="ARBA" id="ARBA00005119"/>
    </source>
</evidence>
<evidence type="ECO:0000256" key="18">
    <source>
        <dbReference type="RuleBase" id="RU003938"/>
    </source>
</evidence>
<protein>
    <recommendedName>
        <fullName evidence="7 18">Phosphatidate cytidylyltransferase</fullName>
        <ecNumber evidence="6 18">2.7.7.41</ecNumber>
    </recommendedName>
</protein>
<dbReference type="Proteomes" id="UP000186465">
    <property type="component" value="Unassembled WGS sequence"/>
</dbReference>
<dbReference type="GO" id="GO:0004605">
    <property type="term" value="F:phosphatidate cytidylyltransferase activity"/>
    <property type="evidence" value="ECO:0007669"/>
    <property type="project" value="UniProtKB-EC"/>
</dbReference>
<keyword evidence="16" id="KW-0594">Phospholipid biosynthesis</keyword>
<sequence length="286" mass="29917">MRAADAPVPVDAPKPDKQYKGGRDLRAAITVGISLAALFLLSILIHPIGFLGLSSVGCVYALYELKNACARAHLNVAYPVLAVGAVGILTSAYFLGMEAAFISFYAAAGVAIVWHVLANSPVRETTRNSAASVFLLGYVPLLAAFAVRMLTNGGYWAVIVFVLLPVGNDTGGYIAGVLKGKHPMAASISPKKSWEGFAGSIAATITIGTISMHLLGASSWWGVILGIAIAITATTGDLAESLIKRDLGLKDMGSILPGHGGFMDRLDSLLVSAPACYLIMHFALSW</sequence>
<feature type="transmembrane region" description="Helical" evidence="19">
    <location>
        <begin position="220"/>
        <end position="239"/>
    </location>
</feature>
<keyword evidence="15 19" id="KW-0472">Membrane</keyword>
<dbReference type="PANTHER" id="PTHR46382:SF1">
    <property type="entry name" value="PHOSPHATIDATE CYTIDYLYLTRANSFERASE"/>
    <property type="match status" value="1"/>
</dbReference>
<keyword evidence="14" id="KW-0443">Lipid metabolism</keyword>
<feature type="transmembrane region" description="Helical" evidence="19">
    <location>
        <begin position="33"/>
        <end position="63"/>
    </location>
</feature>
<evidence type="ECO:0000256" key="14">
    <source>
        <dbReference type="ARBA" id="ARBA00023098"/>
    </source>
</evidence>
<comment type="caution">
    <text evidence="20">The sequence shown here is derived from an EMBL/GenBank/DDBJ whole genome shotgun (WGS) entry which is preliminary data.</text>
</comment>
<dbReference type="InterPro" id="IPR000374">
    <property type="entry name" value="PC_trans"/>
</dbReference>
<evidence type="ECO:0000256" key="12">
    <source>
        <dbReference type="ARBA" id="ARBA00022695"/>
    </source>
</evidence>
<feature type="transmembrane region" description="Helical" evidence="19">
    <location>
        <begin position="75"/>
        <end position="94"/>
    </location>
</feature>
<keyword evidence="21" id="KW-1185">Reference proteome</keyword>
<evidence type="ECO:0000313" key="21">
    <source>
        <dbReference type="Proteomes" id="UP000186465"/>
    </source>
</evidence>
<evidence type="ECO:0000256" key="6">
    <source>
        <dbReference type="ARBA" id="ARBA00012487"/>
    </source>
</evidence>
<evidence type="ECO:0000256" key="4">
    <source>
        <dbReference type="ARBA" id="ARBA00005189"/>
    </source>
</evidence>
<dbReference type="PROSITE" id="PS01315">
    <property type="entry name" value="CDS"/>
    <property type="match status" value="1"/>
</dbReference>
<evidence type="ECO:0000256" key="16">
    <source>
        <dbReference type="ARBA" id="ARBA00023209"/>
    </source>
</evidence>
<reference evidence="21" key="1">
    <citation type="submission" date="2016-11" db="EMBL/GenBank/DDBJ databases">
        <title>Actinomyces gypaetusis sp. nov. isolated from Gypaetus barbatus in Qinghai Tibet Plateau China.</title>
        <authorList>
            <person name="Meng X."/>
        </authorList>
    </citation>
    <scope>NUCLEOTIDE SEQUENCE [LARGE SCALE GENOMIC DNA]</scope>
    <source>
        <strain evidence="21">DSM 15383</strain>
    </source>
</reference>
<keyword evidence="11 18" id="KW-0812">Transmembrane</keyword>
<evidence type="ECO:0000256" key="1">
    <source>
        <dbReference type="ARBA" id="ARBA00001698"/>
    </source>
</evidence>
<keyword evidence="10 18" id="KW-0808">Transferase</keyword>
<proteinExistence type="inferred from homology"/>
<comment type="pathway">
    <text evidence="4">Lipid metabolism.</text>
</comment>
<keyword evidence="9" id="KW-0444">Lipid biosynthesis</keyword>